<feature type="domain" description="Choline/carnitine acyltransferase" evidence="10">
    <location>
        <begin position="27"/>
        <end position="600"/>
    </location>
</feature>
<dbReference type="GO" id="GO:0008458">
    <property type="term" value="F:carnitine O-octanoyltransferase activity"/>
    <property type="evidence" value="ECO:0007669"/>
    <property type="project" value="TreeGrafter"/>
</dbReference>
<organism evidence="11 12">
    <name type="scientific">Frankliniella fusca</name>
    <dbReference type="NCBI Taxonomy" id="407009"/>
    <lineage>
        <taxon>Eukaryota</taxon>
        <taxon>Metazoa</taxon>
        <taxon>Ecdysozoa</taxon>
        <taxon>Arthropoda</taxon>
        <taxon>Hexapoda</taxon>
        <taxon>Insecta</taxon>
        <taxon>Pterygota</taxon>
        <taxon>Neoptera</taxon>
        <taxon>Paraneoptera</taxon>
        <taxon>Thysanoptera</taxon>
        <taxon>Terebrantia</taxon>
        <taxon>Thripoidea</taxon>
        <taxon>Thripidae</taxon>
        <taxon>Frankliniella</taxon>
    </lineage>
</organism>
<dbReference type="GO" id="GO:0006631">
    <property type="term" value="P:fatty acid metabolic process"/>
    <property type="evidence" value="ECO:0007669"/>
    <property type="project" value="UniProtKB-KW"/>
</dbReference>
<dbReference type="InterPro" id="IPR042231">
    <property type="entry name" value="Cho/carn_acyl_trans_2"/>
</dbReference>
<keyword evidence="7" id="KW-0012">Acyltransferase</keyword>
<evidence type="ECO:0000256" key="5">
    <source>
        <dbReference type="ARBA" id="ARBA00022832"/>
    </source>
</evidence>
<dbReference type="InterPro" id="IPR042572">
    <property type="entry name" value="Carn_acyl_trans_N"/>
</dbReference>
<feature type="active site" description="Proton acceptor" evidence="9">
    <location>
        <position position="330"/>
    </location>
</feature>
<evidence type="ECO:0000256" key="8">
    <source>
        <dbReference type="ARBA" id="ARBA00048999"/>
    </source>
</evidence>
<reference evidence="11" key="1">
    <citation type="submission" date="2021-07" db="EMBL/GenBank/DDBJ databases">
        <authorList>
            <person name="Catto M.A."/>
            <person name="Jacobson A."/>
            <person name="Kennedy G."/>
            <person name="Labadie P."/>
            <person name="Hunt B.G."/>
            <person name="Srinivasan R."/>
        </authorList>
    </citation>
    <scope>NUCLEOTIDE SEQUENCE</scope>
    <source>
        <strain evidence="11">PL_HMW_Pooled</strain>
        <tissue evidence="11">Head</tissue>
    </source>
</reference>
<protein>
    <submittedName>
        <fullName evidence="11">Peroxisomal carnitine O-octanoyltransferase</fullName>
    </submittedName>
</protein>
<dbReference type="InterPro" id="IPR023213">
    <property type="entry name" value="CAT-like_dom_sf"/>
</dbReference>
<dbReference type="Gene3D" id="1.10.275.20">
    <property type="entry name" value="Choline/Carnitine o-acyltransferase"/>
    <property type="match status" value="1"/>
</dbReference>
<reference evidence="11" key="2">
    <citation type="journal article" date="2023" name="BMC Genomics">
        <title>Pest status, molecular evolution, and epigenetic factors derived from the genome assembly of Frankliniella fusca, a thysanopteran phytovirus vector.</title>
        <authorList>
            <person name="Catto M.A."/>
            <person name="Labadie P.E."/>
            <person name="Jacobson A.L."/>
            <person name="Kennedy G.G."/>
            <person name="Srinivasan R."/>
            <person name="Hunt B.G."/>
        </authorList>
    </citation>
    <scope>NUCLEOTIDE SEQUENCE</scope>
    <source>
        <strain evidence="11">PL_HMW_Pooled</strain>
    </source>
</reference>
<accession>A0AAE1GZP2</accession>
<comment type="similarity">
    <text evidence="2">Belongs to the carnitine/choline acetyltransferase family.</text>
</comment>
<dbReference type="SUPFAM" id="SSF52777">
    <property type="entry name" value="CoA-dependent acyltransferases"/>
    <property type="match status" value="2"/>
</dbReference>
<evidence type="ECO:0000313" key="11">
    <source>
        <dbReference type="EMBL" id="KAK3912117.1"/>
    </source>
</evidence>
<dbReference type="Gene3D" id="3.30.559.70">
    <property type="entry name" value="Choline/Carnitine o-acyltransferase, domain 2"/>
    <property type="match status" value="1"/>
</dbReference>
<proteinExistence type="inferred from homology"/>
<evidence type="ECO:0000256" key="1">
    <source>
        <dbReference type="ARBA" id="ARBA00005005"/>
    </source>
</evidence>
<evidence type="ECO:0000259" key="10">
    <source>
        <dbReference type="Pfam" id="PF00755"/>
    </source>
</evidence>
<keyword evidence="4" id="KW-0808">Transferase</keyword>
<dbReference type="InterPro" id="IPR039551">
    <property type="entry name" value="Cho/carn_acyl_trans"/>
</dbReference>
<evidence type="ECO:0000256" key="3">
    <source>
        <dbReference type="ARBA" id="ARBA00022448"/>
    </source>
</evidence>
<name>A0AAE1GZP2_9NEOP</name>
<comment type="caution">
    <text evidence="11">The sequence shown here is derived from an EMBL/GenBank/DDBJ whole genome shotgun (WGS) entry which is preliminary data.</text>
</comment>
<keyword evidence="5" id="KW-0276">Fatty acid metabolism</keyword>
<evidence type="ECO:0000313" key="12">
    <source>
        <dbReference type="Proteomes" id="UP001219518"/>
    </source>
</evidence>
<evidence type="ECO:0000256" key="4">
    <source>
        <dbReference type="ARBA" id="ARBA00022679"/>
    </source>
</evidence>
<dbReference type="PANTHER" id="PTHR22589">
    <property type="entry name" value="CARNITINE O-ACYLTRANSFERASE"/>
    <property type="match status" value="1"/>
</dbReference>
<keyword evidence="3" id="KW-0813">Transport</keyword>
<dbReference type="GO" id="GO:0005777">
    <property type="term" value="C:peroxisome"/>
    <property type="evidence" value="ECO:0007669"/>
    <property type="project" value="TreeGrafter"/>
</dbReference>
<dbReference type="Proteomes" id="UP001219518">
    <property type="component" value="Unassembled WGS sequence"/>
</dbReference>
<dbReference type="EMBL" id="JAHWGI010000290">
    <property type="protein sequence ID" value="KAK3912117.1"/>
    <property type="molecule type" value="Genomic_DNA"/>
</dbReference>
<sequence>MSLVDAMRLPEEGNMRTFSEDKNLPPLPLPTLSHTLQRYLDSVTPFVSPSELENTKNILEQFQNSEGKILHEKLQMKAATHKNWVEKWWEDKAYLENRLPLLPFCSMIGVSPLENFWKFGPGRMVKYASLWMYYTIEMWKLLRSELLVPTQSADGKIIFSMDQFRRLFNCCRIPLSQKDRLDIHFKTEKEGSCPMHVVVACNGHMYIVDALDETTGSILNPLEWEQHFQFILDDASQTSGQGISLLSCDDRETWAKNYRHLRKISGENAHNLDLIESSICMMTLEPDIEPQSASEVTMASISGDYKNLWADKSVHVVFFGNGRCAGLADHTAFDGMISITNSFYIYQSLVESGGVWSGPSTVRTLSKPRNLTFVLDSTLTKELHSADLRLITSKSKVIIVREKFSSYGKAYTVKNRIHPDTFVQMALQLTYFRMHKKLAPCYETATTRAFFNGRTETLRPCTTQLVEWIRAMLEKGINAEEKVRLLRIAAQRHDDLMKEAREGYGCDRHLFGLYCIAEENQMPLPSIFKDPSYVKSGGNGNFVLSTSLVGYTPVGGGVAPMCLDGYGVFYNICPDSFYFTISVMRDSAETSATKFFQNLCETFYSMYNVIEMAKGSSSTNQKSHL</sequence>
<evidence type="ECO:0000256" key="9">
    <source>
        <dbReference type="PIRSR" id="PIRSR600542-1"/>
    </source>
</evidence>
<keyword evidence="12" id="KW-1185">Reference proteome</keyword>
<dbReference type="InterPro" id="IPR000542">
    <property type="entry name" value="Carn_acyl_trans"/>
</dbReference>
<evidence type="ECO:0000256" key="7">
    <source>
        <dbReference type="ARBA" id="ARBA00023315"/>
    </source>
</evidence>
<evidence type="ECO:0000256" key="6">
    <source>
        <dbReference type="ARBA" id="ARBA00023098"/>
    </source>
</evidence>
<dbReference type="Gene3D" id="3.30.559.10">
    <property type="entry name" value="Chloramphenicol acetyltransferase-like domain"/>
    <property type="match status" value="1"/>
</dbReference>
<dbReference type="Pfam" id="PF00755">
    <property type="entry name" value="Carn_acyltransf"/>
    <property type="match status" value="1"/>
</dbReference>
<gene>
    <name evidence="11" type="ORF">KUF71_021687</name>
</gene>
<dbReference type="AlphaFoldDB" id="A0AAE1GZP2"/>
<dbReference type="PANTHER" id="PTHR22589:SF67">
    <property type="entry name" value="PEROXISOMAL CARNITINE O-OCTANOYLTRANSFERASE"/>
    <property type="match status" value="1"/>
</dbReference>
<comment type="pathway">
    <text evidence="1">Lipid metabolism; fatty acid beta-oxidation.</text>
</comment>
<evidence type="ECO:0000256" key="2">
    <source>
        <dbReference type="ARBA" id="ARBA00005232"/>
    </source>
</evidence>
<keyword evidence="6" id="KW-0443">Lipid metabolism</keyword>
<comment type="catalytic activity">
    <reaction evidence="8">
        <text>4,8-dimethylnonanoyl-CoA + (R)-carnitine = O-4,8-dimethylnonanoyl-(R)-carnitine + CoA</text>
        <dbReference type="Rhea" id="RHEA:44860"/>
        <dbReference type="ChEBI" id="CHEBI:16347"/>
        <dbReference type="ChEBI" id="CHEBI:57287"/>
        <dbReference type="ChEBI" id="CHEBI:77061"/>
        <dbReference type="ChEBI" id="CHEBI:84654"/>
    </reaction>
</comment>